<protein>
    <submittedName>
        <fullName evidence="1">Uncharacterized protein</fullName>
    </submittedName>
</protein>
<name>A0A8K0VB18_9RHOB</name>
<organism evidence="1 2">
    <name type="scientific">Szabonella alba</name>
    <dbReference type="NCBI Taxonomy" id="2804194"/>
    <lineage>
        <taxon>Bacteria</taxon>
        <taxon>Pseudomonadati</taxon>
        <taxon>Pseudomonadota</taxon>
        <taxon>Alphaproteobacteria</taxon>
        <taxon>Rhodobacterales</taxon>
        <taxon>Paracoccaceae</taxon>
        <taxon>Szabonella</taxon>
    </lineage>
</organism>
<accession>A0A8K0VB18</accession>
<reference evidence="1" key="1">
    <citation type="submission" date="2021-01" db="EMBL/GenBank/DDBJ databases">
        <title>Tabrizicola alba sp. nov. a motile alkaliphilic bacterium isolated from a soda lake.</title>
        <authorList>
            <person name="Szuroczki S."/>
            <person name="Abbaszade G."/>
            <person name="Schumann P."/>
            <person name="Toth E."/>
        </authorList>
    </citation>
    <scope>NUCLEOTIDE SEQUENCE</scope>
    <source>
        <strain evidence="1">DMG-N-6</strain>
    </source>
</reference>
<gene>
    <name evidence="1" type="ORF">JL811_16305</name>
</gene>
<comment type="caution">
    <text evidence="1">The sequence shown here is derived from an EMBL/GenBank/DDBJ whole genome shotgun (WGS) entry which is preliminary data.</text>
</comment>
<dbReference type="Proteomes" id="UP000648908">
    <property type="component" value="Unassembled WGS sequence"/>
</dbReference>
<evidence type="ECO:0000313" key="1">
    <source>
        <dbReference type="EMBL" id="MBL4918787.1"/>
    </source>
</evidence>
<evidence type="ECO:0000313" key="2">
    <source>
        <dbReference type="Proteomes" id="UP000648908"/>
    </source>
</evidence>
<proteinExistence type="predicted"/>
<sequence length="153" mass="16585">MHLVARMDPVGRAEEDDRADWATATAWNLMAENGPRGDLGQPFVDHLVGTGATPQDLAALETTLSMLAGDMRSDPRTRRIASDFQFLIGVETAQEGTALLLLRRLLIEGRAAAHAQRTAALSVEAGIAEEIPSRSRLNSWHANARLGGWMARS</sequence>
<dbReference type="RefSeq" id="WP_202689769.1">
    <property type="nucleotide sequence ID" value="NZ_JAESVN010000009.1"/>
</dbReference>
<keyword evidence="2" id="KW-1185">Reference proteome</keyword>
<dbReference type="AlphaFoldDB" id="A0A8K0VB18"/>
<dbReference type="EMBL" id="JAESVN010000009">
    <property type="protein sequence ID" value="MBL4918787.1"/>
    <property type="molecule type" value="Genomic_DNA"/>
</dbReference>